<reference evidence="2 3" key="1">
    <citation type="journal article" date="2019" name="Sci. Rep.">
        <title>Orb-weaving spider Araneus ventricosus genome elucidates the spidroin gene catalogue.</title>
        <authorList>
            <person name="Kono N."/>
            <person name="Nakamura H."/>
            <person name="Ohtoshi R."/>
            <person name="Moran D.A.P."/>
            <person name="Shinohara A."/>
            <person name="Yoshida Y."/>
            <person name="Fujiwara M."/>
            <person name="Mori M."/>
            <person name="Tomita M."/>
            <person name="Arakawa K."/>
        </authorList>
    </citation>
    <scope>NUCLEOTIDE SEQUENCE [LARGE SCALE GENOMIC DNA]</scope>
</reference>
<keyword evidence="1" id="KW-0732">Signal</keyword>
<feature type="chain" id="PRO_5021283098" evidence="1">
    <location>
        <begin position="16"/>
        <end position="87"/>
    </location>
</feature>
<evidence type="ECO:0000256" key="1">
    <source>
        <dbReference type="SAM" id="SignalP"/>
    </source>
</evidence>
<organism evidence="2 3">
    <name type="scientific">Araneus ventricosus</name>
    <name type="common">Orbweaver spider</name>
    <name type="synonym">Epeira ventricosa</name>
    <dbReference type="NCBI Taxonomy" id="182803"/>
    <lineage>
        <taxon>Eukaryota</taxon>
        <taxon>Metazoa</taxon>
        <taxon>Ecdysozoa</taxon>
        <taxon>Arthropoda</taxon>
        <taxon>Chelicerata</taxon>
        <taxon>Arachnida</taxon>
        <taxon>Araneae</taxon>
        <taxon>Araneomorphae</taxon>
        <taxon>Entelegynae</taxon>
        <taxon>Araneoidea</taxon>
        <taxon>Araneidae</taxon>
        <taxon>Araneus</taxon>
    </lineage>
</organism>
<dbReference type="EMBL" id="BGPR01007536">
    <property type="protein sequence ID" value="GBN27625.1"/>
    <property type="molecule type" value="Genomic_DNA"/>
</dbReference>
<dbReference type="Proteomes" id="UP000499080">
    <property type="component" value="Unassembled WGS sequence"/>
</dbReference>
<sequence length="87" mass="9901">MRTVINAIMILKLLAIDELIEDKLAGSNLSDDEKVIPPFFKDAMDSIEKLRTHFFCEKNIEETFNEINSIHNAVLNIPGQSVRLKTV</sequence>
<evidence type="ECO:0000313" key="3">
    <source>
        <dbReference type="Proteomes" id="UP000499080"/>
    </source>
</evidence>
<proteinExistence type="predicted"/>
<accession>A0A4Y2MKF3</accession>
<name>A0A4Y2MKF3_ARAVE</name>
<evidence type="ECO:0000313" key="2">
    <source>
        <dbReference type="EMBL" id="GBN27625.1"/>
    </source>
</evidence>
<keyword evidence="3" id="KW-1185">Reference proteome</keyword>
<dbReference type="OrthoDB" id="9909311at2759"/>
<protein>
    <submittedName>
        <fullName evidence="2">Uncharacterized protein</fullName>
    </submittedName>
</protein>
<dbReference type="AlphaFoldDB" id="A0A4Y2MKF3"/>
<gene>
    <name evidence="2" type="ORF">AVEN_120489_1</name>
</gene>
<comment type="caution">
    <text evidence="2">The sequence shown here is derived from an EMBL/GenBank/DDBJ whole genome shotgun (WGS) entry which is preliminary data.</text>
</comment>
<feature type="signal peptide" evidence="1">
    <location>
        <begin position="1"/>
        <end position="15"/>
    </location>
</feature>